<dbReference type="AlphaFoldDB" id="C2MBM1"/>
<dbReference type="Proteomes" id="UP000003303">
    <property type="component" value="Unassembled WGS sequence"/>
</dbReference>
<dbReference type="Pfam" id="PF12706">
    <property type="entry name" value="Lactamase_B_2"/>
    <property type="match status" value="1"/>
</dbReference>
<dbReference type="SMART" id="SM00849">
    <property type="entry name" value="Lactamase_B"/>
    <property type="match status" value="1"/>
</dbReference>
<dbReference type="STRING" id="596327.PORUE0001_0707"/>
<dbReference type="SUPFAM" id="SSF56281">
    <property type="entry name" value="Metallo-hydrolase/oxidoreductase"/>
    <property type="match status" value="1"/>
</dbReference>
<dbReference type="PANTHER" id="PTHR47619:SF1">
    <property type="entry name" value="EXODEOXYRIBONUCLEASE WALJ"/>
    <property type="match status" value="1"/>
</dbReference>
<comment type="caution">
    <text evidence="2">The sequence shown here is derived from an EMBL/GenBank/DDBJ whole genome shotgun (WGS) entry which is preliminary data.</text>
</comment>
<dbReference type="PANTHER" id="PTHR47619">
    <property type="entry name" value="METALLO-HYDROLASE YYCJ-RELATED"/>
    <property type="match status" value="1"/>
</dbReference>
<organism evidence="2 3">
    <name type="scientific">Porphyromonas uenonis 60-3</name>
    <dbReference type="NCBI Taxonomy" id="596327"/>
    <lineage>
        <taxon>Bacteria</taxon>
        <taxon>Pseudomonadati</taxon>
        <taxon>Bacteroidota</taxon>
        <taxon>Bacteroidia</taxon>
        <taxon>Bacteroidales</taxon>
        <taxon>Porphyromonadaceae</taxon>
        <taxon>Porphyromonas</taxon>
    </lineage>
</organism>
<accession>C2MBM1</accession>
<dbReference type="EMBL" id="ACLR01000123">
    <property type="protein sequence ID" value="EEK16865.1"/>
    <property type="molecule type" value="Genomic_DNA"/>
</dbReference>
<gene>
    <name evidence="2" type="ORF">PORUE0001_0707</name>
</gene>
<dbReference type="eggNOG" id="COG1235">
    <property type="taxonomic scope" value="Bacteria"/>
</dbReference>
<reference evidence="2 3" key="1">
    <citation type="submission" date="2009-04" db="EMBL/GenBank/DDBJ databases">
        <authorList>
            <person name="Sebastian Y."/>
            <person name="Madupu R."/>
            <person name="Durkin A.S."/>
            <person name="Torralba M."/>
            <person name="Methe B."/>
            <person name="Sutton G.G."/>
            <person name="Strausberg R.L."/>
            <person name="Nelson K.E."/>
        </authorList>
    </citation>
    <scope>NUCLEOTIDE SEQUENCE [LARGE SCALE GENOMIC DNA]</scope>
    <source>
        <strain evidence="2 3">60-3</strain>
    </source>
</reference>
<feature type="domain" description="Metallo-beta-lactamase" evidence="1">
    <location>
        <begin position="12"/>
        <end position="194"/>
    </location>
</feature>
<name>C2MBM1_9PORP</name>
<evidence type="ECO:0000259" key="1">
    <source>
        <dbReference type="SMART" id="SM00849"/>
    </source>
</evidence>
<dbReference type="InterPro" id="IPR001279">
    <property type="entry name" value="Metallo-B-lactamas"/>
</dbReference>
<dbReference type="Gene3D" id="3.60.15.10">
    <property type="entry name" value="Ribonuclease Z/Hydroxyacylglutathione hydrolase-like"/>
    <property type="match status" value="1"/>
</dbReference>
<dbReference type="OrthoDB" id="9781189at2"/>
<evidence type="ECO:0000313" key="3">
    <source>
        <dbReference type="Proteomes" id="UP000003303"/>
    </source>
</evidence>
<keyword evidence="3" id="KW-1185">Reference proteome</keyword>
<dbReference type="RefSeq" id="WP_007365203.1">
    <property type="nucleotide sequence ID" value="NZ_ACLR01000123.1"/>
</dbReference>
<proteinExistence type="predicted"/>
<evidence type="ECO:0000313" key="2">
    <source>
        <dbReference type="EMBL" id="EEK16865.1"/>
    </source>
</evidence>
<sequence length="269" mass="30399">MIRFMSLASGSTGNCYYLEHDGQGLLIDAGIALYDIKAGLEQASLSIEHDVQAILLTHNHADHARTVGKLANRYQLPVYATLPVQCGLDHMRGMERIQHDRRYAIEPEVPFELIGLVVTPFSVPHDSADNVGYHISSEDGFSFTLATDIGHLTPTIERYASMAHHLVLESNYDTEMLRIGKYPPFLKKRISGPLGHLSNAESVEFLCRIWKPTMRNVFLCHLSKENNHPELVRKTFDIRLFAEGIRVGKDVYVTPLQRNHCSPMYLLET</sequence>
<protein>
    <submittedName>
        <fullName evidence="2">Metallo-beta-lactamase domain protein</fullName>
    </submittedName>
</protein>
<dbReference type="InterPro" id="IPR052533">
    <property type="entry name" value="WalJ/YycJ-like"/>
</dbReference>
<dbReference type="InterPro" id="IPR036866">
    <property type="entry name" value="RibonucZ/Hydroxyglut_hydro"/>
</dbReference>